<evidence type="ECO:0000313" key="1">
    <source>
        <dbReference type="EMBL" id="KAK9117112.1"/>
    </source>
</evidence>
<dbReference type="AlphaFoldDB" id="A0AAP0NRH1"/>
<name>A0AAP0NRH1_9MAGN</name>
<dbReference type="EMBL" id="JBBNAE010000006">
    <property type="protein sequence ID" value="KAK9117112.1"/>
    <property type="molecule type" value="Genomic_DNA"/>
</dbReference>
<protein>
    <submittedName>
        <fullName evidence="1">Uncharacterized protein</fullName>
    </submittedName>
</protein>
<sequence>MILDWLSQSTTKQPLQEDVQHTIPNLQNSKTQVIAILEYLIDEEKSSPQPISDSEETVNAATLESNEFDEFSIVDDTYDEVEKDIESISEWLEEPQKESKEDQLMVLNHVLEVPDELLNLKEGIPTELPKVINASFIVDISKGEGIT</sequence>
<organism evidence="1 2">
    <name type="scientific">Stephania japonica</name>
    <dbReference type="NCBI Taxonomy" id="461633"/>
    <lineage>
        <taxon>Eukaryota</taxon>
        <taxon>Viridiplantae</taxon>
        <taxon>Streptophyta</taxon>
        <taxon>Embryophyta</taxon>
        <taxon>Tracheophyta</taxon>
        <taxon>Spermatophyta</taxon>
        <taxon>Magnoliopsida</taxon>
        <taxon>Ranunculales</taxon>
        <taxon>Menispermaceae</taxon>
        <taxon>Menispermoideae</taxon>
        <taxon>Cissampelideae</taxon>
        <taxon>Stephania</taxon>
    </lineage>
</organism>
<gene>
    <name evidence="1" type="ORF">Sjap_016059</name>
</gene>
<evidence type="ECO:0000313" key="2">
    <source>
        <dbReference type="Proteomes" id="UP001417504"/>
    </source>
</evidence>
<dbReference type="Proteomes" id="UP001417504">
    <property type="component" value="Unassembled WGS sequence"/>
</dbReference>
<keyword evidence="2" id="KW-1185">Reference proteome</keyword>
<comment type="caution">
    <text evidence="1">The sequence shown here is derived from an EMBL/GenBank/DDBJ whole genome shotgun (WGS) entry which is preliminary data.</text>
</comment>
<proteinExistence type="predicted"/>
<accession>A0AAP0NRH1</accession>
<reference evidence="1 2" key="1">
    <citation type="submission" date="2024-01" db="EMBL/GenBank/DDBJ databases">
        <title>Genome assemblies of Stephania.</title>
        <authorList>
            <person name="Yang L."/>
        </authorList>
    </citation>
    <scope>NUCLEOTIDE SEQUENCE [LARGE SCALE GENOMIC DNA]</scope>
    <source>
        <strain evidence="1">QJT</strain>
        <tissue evidence="1">Leaf</tissue>
    </source>
</reference>